<dbReference type="Pfam" id="PF13508">
    <property type="entry name" value="Acetyltransf_7"/>
    <property type="match status" value="1"/>
</dbReference>
<evidence type="ECO:0000259" key="1">
    <source>
        <dbReference type="PROSITE" id="PS51186"/>
    </source>
</evidence>
<dbReference type="PROSITE" id="PS51186">
    <property type="entry name" value="GNAT"/>
    <property type="match status" value="1"/>
</dbReference>
<dbReference type="InterPro" id="IPR000182">
    <property type="entry name" value="GNAT_dom"/>
</dbReference>
<dbReference type="Gene3D" id="3.40.630.30">
    <property type="match status" value="1"/>
</dbReference>
<evidence type="ECO:0000313" key="3">
    <source>
        <dbReference type="Proteomes" id="UP001596425"/>
    </source>
</evidence>
<dbReference type="EC" id="2.3.1.-" evidence="2"/>
<sequence>MIRTTEHADLERLEQLWLYAMSSAHPAVPRHYWRGRAAQAILRWRRADCSLVYVDAGEEMAKGFAVVSHGDWLQCLCVSPVVTGRGVGSALMEAVKRDRAQLQTSVLQENLGARYFLQQHGFVEVERRPCRGAGQNRLLMRYGGSAL</sequence>
<dbReference type="GO" id="GO:0016746">
    <property type="term" value="F:acyltransferase activity"/>
    <property type="evidence" value="ECO:0007669"/>
    <property type="project" value="UniProtKB-KW"/>
</dbReference>
<evidence type="ECO:0000313" key="2">
    <source>
        <dbReference type="EMBL" id="MFC6633866.1"/>
    </source>
</evidence>
<dbReference type="SUPFAM" id="SSF55729">
    <property type="entry name" value="Acyl-CoA N-acyltransferases (Nat)"/>
    <property type="match status" value="1"/>
</dbReference>
<dbReference type="RefSeq" id="WP_193190556.1">
    <property type="nucleotide sequence ID" value="NZ_JACZFR010000013.1"/>
</dbReference>
<accession>A0ABW1YMW6</accession>
<protein>
    <submittedName>
        <fullName evidence="2">GNAT family N-acetyltransferase</fullName>
        <ecNumber evidence="2">2.3.1.-</ecNumber>
    </submittedName>
</protein>
<feature type="domain" description="N-acetyltransferase" evidence="1">
    <location>
        <begin position="1"/>
        <end position="145"/>
    </location>
</feature>
<gene>
    <name evidence="2" type="ORF">ACFQBM_11255</name>
</gene>
<reference evidence="3" key="1">
    <citation type="journal article" date="2019" name="Int. J. Syst. Evol. Microbiol.">
        <title>The Global Catalogue of Microorganisms (GCM) 10K type strain sequencing project: providing services to taxonomists for standard genome sequencing and annotation.</title>
        <authorList>
            <consortium name="The Broad Institute Genomics Platform"/>
            <consortium name="The Broad Institute Genome Sequencing Center for Infectious Disease"/>
            <person name="Wu L."/>
            <person name="Ma J."/>
        </authorList>
    </citation>
    <scope>NUCLEOTIDE SEQUENCE [LARGE SCALE GENOMIC DNA]</scope>
    <source>
        <strain evidence="3">CGMCC 1.13718</strain>
    </source>
</reference>
<dbReference type="InterPro" id="IPR016181">
    <property type="entry name" value="Acyl_CoA_acyltransferase"/>
</dbReference>
<proteinExistence type="predicted"/>
<keyword evidence="2" id="KW-0012">Acyltransferase</keyword>
<comment type="caution">
    <text evidence="2">The sequence shown here is derived from an EMBL/GenBank/DDBJ whole genome shotgun (WGS) entry which is preliminary data.</text>
</comment>
<organism evidence="2 3">
    <name type="scientific">Microbulbifer taiwanensis</name>
    <dbReference type="NCBI Taxonomy" id="986746"/>
    <lineage>
        <taxon>Bacteria</taxon>
        <taxon>Pseudomonadati</taxon>
        <taxon>Pseudomonadota</taxon>
        <taxon>Gammaproteobacteria</taxon>
        <taxon>Cellvibrionales</taxon>
        <taxon>Microbulbiferaceae</taxon>
        <taxon>Microbulbifer</taxon>
    </lineage>
</organism>
<keyword evidence="3" id="KW-1185">Reference proteome</keyword>
<dbReference type="Proteomes" id="UP001596425">
    <property type="component" value="Unassembled WGS sequence"/>
</dbReference>
<dbReference type="EMBL" id="JBHSVR010000001">
    <property type="protein sequence ID" value="MFC6633866.1"/>
    <property type="molecule type" value="Genomic_DNA"/>
</dbReference>
<keyword evidence="2" id="KW-0808">Transferase</keyword>
<name>A0ABW1YMW6_9GAMM</name>